<sequence>MNERYDVVIIGGGLAGVFTALKLIGHDLKILIIDKILPESKNSLGGFTGFSGAKFSLLPAGQGQIPLVGNIEQLKIRTKEVLEVLNLKASIHDSEDCSYISTDKKNLRSYESILLDPNEIDNLLKMLINKLSSECEIINGTATKISKADSWIVEVESTKMSKSHLKFECDTIFYAGGRSTNDILVQAGAQTLDGKGLDLGVRFEFLDKSATSNLRALGPDAKIIHENCRTFCLNSPGTIYYYESSGIQIPGGIVAFENEPKSNFAIQCRVRNKASYLPATLSKIQTISMELKQESHIIRTGLPFGDLKSYLEYIYDSSIANQLEDFCQLLDQRNLIDWSQQYKVHTPLLDWHWNTYAKPHSHMTSLPNIYVAGDSAGHARGLLQACLSGWIAGEEFLNAKSKTYI</sequence>
<dbReference type="RefSeq" id="WP_002122459.1">
    <property type="nucleotide sequence ID" value="NZ_AP024802.1"/>
</dbReference>
<accession>A0A3R9RD56</accession>
<reference evidence="5" key="4">
    <citation type="submission" date="2023-01" db="EMBL/GenBank/DDBJ databases">
        <title>Genomic dissection of endemic carbapenem resistance: metallo-beta-lactamase gene dissemination through clonal, plasmid and integron transfer pathways.</title>
        <authorList>
            <person name="Macesic N."/>
        </authorList>
    </citation>
    <scope>NUCLEOTIDE SEQUENCE</scope>
    <source>
        <strain evidence="5">CPO519</strain>
    </source>
</reference>
<reference evidence="6" key="5">
    <citation type="submission" date="2024-01" db="EMBL/GenBank/DDBJ databases">
        <authorList>
            <person name="Macesic N."/>
        </authorList>
    </citation>
    <scope>NUCLEOTIDE SEQUENCE</scope>
    <source>
        <strain evidence="6">CPO519</strain>
    </source>
</reference>
<feature type="domain" description="FAD-dependent oxidoreductase 2 FAD-binding" evidence="3">
    <location>
        <begin position="6"/>
        <end position="48"/>
    </location>
</feature>
<dbReference type="AlphaFoldDB" id="A0A3R9RD56"/>
<protein>
    <submittedName>
        <fullName evidence="7">FAD-binding protein</fullName>
    </submittedName>
</protein>
<dbReference type="PANTHER" id="PTHR43106">
    <property type="entry name" value="DEHYDROGENASE-RELATED"/>
    <property type="match status" value="1"/>
</dbReference>
<dbReference type="EMBL" id="JARTMM010000135">
    <property type="protein sequence ID" value="MDK4883772.1"/>
    <property type="molecule type" value="Genomic_DNA"/>
</dbReference>
<dbReference type="EMBL" id="JARTMM020000001">
    <property type="protein sequence ID" value="MEC5498381.1"/>
    <property type="molecule type" value="Genomic_DNA"/>
</dbReference>
<dbReference type="InterPro" id="IPR036188">
    <property type="entry name" value="FAD/NAD-bd_sf"/>
</dbReference>
<dbReference type="Proteomes" id="UP000269597">
    <property type="component" value="Unassembled WGS sequence"/>
</dbReference>
<evidence type="ECO:0000259" key="3">
    <source>
        <dbReference type="Pfam" id="PF00890"/>
    </source>
</evidence>
<dbReference type="SUPFAM" id="SSF51905">
    <property type="entry name" value="FAD/NAD(P)-binding domain"/>
    <property type="match status" value="1"/>
</dbReference>
<dbReference type="EMBL" id="LLFE01000216">
    <property type="protein sequence ID" value="KQD08662.1"/>
    <property type="molecule type" value="Genomic_DNA"/>
</dbReference>
<dbReference type="PANTHER" id="PTHR43106:SF1">
    <property type="entry name" value="DEHYDROGENASE-RELATED"/>
    <property type="match status" value="1"/>
</dbReference>
<reference evidence="7 9" key="2">
    <citation type="submission" date="2018-10" db="EMBL/GenBank/DDBJ databases">
        <title>GWAS and RNA-Seq identify cryptic mechanisms of antimicrobial resistance in Acinetobacter baumannii.</title>
        <authorList>
            <person name="Sahl J.W."/>
        </authorList>
    </citation>
    <scope>NUCLEOTIDE SEQUENCE [LARGE SCALE GENOMIC DNA]</scope>
    <source>
        <strain evidence="7 9">TG31299</strain>
    </source>
</reference>
<dbReference type="Proteomes" id="UP001174156">
    <property type="component" value="Unassembled WGS sequence"/>
</dbReference>
<dbReference type="Pfam" id="PF00890">
    <property type="entry name" value="FAD_binding_2"/>
    <property type="match status" value="1"/>
</dbReference>
<proteinExistence type="predicted"/>
<dbReference type="Gene3D" id="3.50.50.60">
    <property type="entry name" value="FAD/NAD(P)-binding domain"/>
    <property type="match status" value="1"/>
</dbReference>
<comment type="caution">
    <text evidence="7">The sequence shown here is derived from an EMBL/GenBank/DDBJ whole genome shotgun (WGS) entry which is preliminary data.</text>
</comment>
<name>A0A3R9RD56_ACIBA</name>
<organism evidence="7 9">
    <name type="scientific">Acinetobacter baumannii</name>
    <dbReference type="NCBI Taxonomy" id="470"/>
    <lineage>
        <taxon>Bacteria</taxon>
        <taxon>Pseudomonadati</taxon>
        <taxon>Pseudomonadota</taxon>
        <taxon>Gammaproteobacteria</taxon>
        <taxon>Moraxellales</taxon>
        <taxon>Moraxellaceae</taxon>
        <taxon>Acinetobacter</taxon>
        <taxon>Acinetobacter calcoaceticus/baumannii complex</taxon>
    </lineage>
</organism>
<evidence type="ECO:0000313" key="4">
    <source>
        <dbReference type="EMBL" id="KQD08662.1"/>
    </source>
</evidence>
<evidence type="ECO:0000313" key="9">
    <source>
        <dbReference type="Proteomes" id="UP000269597"/>
    </source>
</evidence>
<dbReference type="EMBL" id="RFBY01000122">
    <property type="protein sequence ID" value="RSP68713.1"/>
    <property type="molecule type" value="Genomic_DNA"/>
</dbReference>
<dbReference type="InterPro" id="IPR003953">
    <property type="entry name" value="FAD-dep_OxRdtase_2_FAD-bd"/>
</dbReference>
<evidence type="ECO:0000313" key="7">
    <source>
        <dbReference type="EMBL" id="RSP68713.1"/>
    </source>
</evidence>
<keyword evidence="1" id="KW-0285">Flavoprotein</keyword>
<keyword evidence="2" id="KW-0560">Oxidoreductase</keyword>
<evidence type="ECO:0000256" key="1">
    <source>
        <dbReference type="ARBA" id="ARBA00022630"/>
    </source>
</evidence>
<reference evidence="6 10" key="3">
    <citation type="journal article" date="2023" name="Nat. Commun.">
        <title>Genomic dissection of endemic carbapenem resistance reveals metallo-beta-lactamase dissemination through clonal, plasmid and integron transfer.</title>
        <authorList>
            <person name="Macesic N."/>
            <person name="Hawkey J."/>
            <person name="Vezina B."/>
            <person name="Wisniewski J.A."/>
            <person name="Cottingham H."/>
            <person name="Blakeway L.V."/>
            <person name="Harshegyi T."/>
            <person name="Pragastis K."/>
            <person name="Badoordeen G.Z."/>
            <person name="Dennison A."/>
            <person name="Spelman D.W."/>
            <person name="Jenney A.W.J."/>
            <person name="Peleg A.Y."/>
        </authorList>
    </citation>
    <scope>NUCLEOTIDE SEQUENCE [LARGE SCALE GENOMIC DNA]</scope>
    <source>
        <strain evidence="6 10">CPO519</strain>
    </source>
</reference>
<evidence type="ECO:0000313" key="10">
    <source>
        <dbReference type="Proteomes" id="UP001174156"/>
    </source>
</evidence>
<evidence type="ECO:0000313" key="5">
    <source>
        <dbReference type="EMBL" id="MDK4883772.1"/>
    </source>
</evidence>
<gene>
    <name evidence="4" type="ORF">APD06_16295</name>
    <name evidence="7" type="ORF">EA722_18935</name>
    <name evidence="6" type="ORF">P9867_018565</name>
    <name evidence="5" type="ORF">P9867_19660</name>
</gene>
<reference evidence="4 8" key="1">
    <citation type="submission" date="2015-10" db="EMBL/GenBank/DDBJ databases">
        <title>The utility of whole genome sequencing in characterizing Acinetobacter epidemiology and analyzing hospital outbreaks.</title>
        <authorList>
            <person name="Ozer E.A."/>
            <person name="Fitzpatrick M.A."/>
            <person name="Hauser A.R."/>
        </authorList>
    </citation>
    <scope>NUCLEOTIDE SEQUENCE [LARGE SCALE GENOMIC DNA]</scope>
    <source>
        <strain evidence="4 8">ABBL059</strain>
    </source>
</reference>
<evidence type="ECO:0000313" key="6">
    <source>
        <dbReference type="EMBL" id="MEC5498381.1"/>
    </source>
</evidence>
<evidence type="ECO:0000313" key="8">
    <source>
        <dbReference type="Proteomes" id="UP000051322"/>
    </source>
</evidence>
<dbReference type="Proteomes" id="UP000051322">
    <property type="component" value="Unassembled WGS sequence"/>
</dbReference>
<dbReference type="GO" id="GO:0016491">
    <property type="term" value="F:oxidoreductase activity"/>
    <property type="evidence" value="ECO:0007669"/>
    <property type="project" value="UniProtKB-KW"/>
</dbReference>
<evidence type="ECO:0000256" key="2">
    <source>
        <dbReference type="ARBA" id="ARBA00023002"/>
    </source>
</evidence>